<dbReference type="EMBL" id="CM046111">
    <property type="protein sequence ID" value="KAI8424719.1"/>
    <property type="molecule type" value="Genomic_DNA"/>
</dbReference>
<proteinExistence type="predicted"/>
<gene>
    <name evidence="1" type="ORF">MSG28_006673</name>
</gene>
<organism evidence="1 2">
    <name type="scientific">Choristoneura fumiferana</name>
    <name type="common">Spruce budworm moth</name>
    <name type="synonym">Archips fumiferana</name>
    <dbReference type="NCBI Taxonomy" id="7141"/>
    <lineage>
        <taxon>Eukaryota</taxon>
        <taxon>Metazoa</taxon>
        <taxon>Ecdysozoa</taxon>
        <taxon>Arthropoda</taxon>
        <taxon>Hexapoda</taxon>
        <taxon>Insecta</taxon>
        <taxon>Pterygota</taxon>
        <taxon>Neoptera</taxon>
        <taxon>Endopterygota</taxon>
        <taxon>Lepidoptera</taxon>
        <taxon>Glossata</taxon>
        <taxon>Ditrysia</taxon>
        <taxon>Tortricoidea</taxon>
        <taxon>Tortricidae</taxon>
        <taxon>Tortricinae</taxon>
        <taxon>Choristoneura</taxon>
    </lineage>
</organism>
<dbReference type="Proteomes" id="UP001064048">
    <property type="component" value="Chromosome 11"/>
</dbReference>
<protein>
    <submittedName>
        <fullName evidence="1">Uncharacterized protein</fullName>
    </submittedName>
</protein>
<keyword evidence="2" id="KW-1185">Reference proteome</keyword>
<comment type="caution">
    <text evidence="1">The sequence shown here is derived from an EMBL/GenBank/DDBJ whole genome shotgun (WGS) entry which is preliminary data.</text>
</comment>
<sequence>MADTEGHKHRETNFHEGEGLGHLSGRQCAGMCGRRRSAGLLSRHVAAGGNHEVVGKLSLRLNYKTVKTGENIASLWKQYEMGPMIV</sequence>
<accession>A0ACC0JKX8</accession>
<evidence type="ECO:0000313" key="2">
    <source>
        <dbReference type="Proteomes" id="UP001064048"/>
    </source>
</evidence>
<reference evidence="1 2" key="1">
    <citation type="journal article" date="2022" name="Genome Biol. Evol.">
        <title>The Spruce Budworm Genome: Reconstructing the Evolutionary History of Antifreeze Proteins.</title>
        <authorList>
            <person name="Beliveau C."/>
            <person name="Gagne P."/>
            <person name="Picq S."/>
            <person name="Vernygora O."/>
            <person name="Keeling C.I."/>
            <person name="Pinkney K."/>
            <person name="Doucet D."/>
            <person name="Wen F."/>
            <person name="Johnston J.S."/>
            <person name="Maaroufi H."/>
            <person name="Boyle B."/>
            <person name="Laroche J."/>
            <person name="Dewar K."/>
            <person name="Juretic N."/>
            <person name="Blackburn G."/>
            <person name="Nisole A."/>
            <person name="Brunet B."/>
            <person name="Brandao M."/>
            <person name="Lumley L."/>
            <person name="Duan J."/>
            <person name="Quan G."/>
            <person name="Lucarotti C.J."/>
            <person name="Roe A.D."/>
            <person name="Sperling F.A.H."/>
            <person name="Levesque R.C."/>
            <person name="Cusson M."/>
        </authorList>
    </citation>
    <scope>NUCLEOTIDE SEQUENCE [LARGE SCALE GENOMIC DNA]</scope>
    <source>
        <strain evidence="1">Glfc:IPQL:Cfum</strain>
    </source>
</reference>
<name>A0ACC0JKX8_CHOFU</name>
<evidence type="ECO:0000313" key="1">
    <source>
        <dbReference type="EMBL" id="KAI8424719.1"/>
    </source>
</evidence>